<evidence type="ECO:0000313" key="1">
    <source>
        <dbReference type="EMBL" id="MBB1261235.1"/>
    </source>
</evidence>
<comment type="caution">
    <text evidence="2">The sequence shown here is derived from an EMBL/GenBank/DDBJ whole genome shotgun (WGS) entry which is preliminary data.</text>
</comment>
<protein>
    <recommendedName>
        <fullName evidence="5">WXG100 family type VII secretion target</fullName>
    </recommendedName>
</protein>
<dbReference type="Proteomes" id="UP000517765">
    <property type="component" value="Unassembled WGS sequence"/>
</dbReference>
<evidence type="ECO:0000313" key="3">
    <source>
        <dbReference type="Proteomes" id="UP000320857"/>
    </source>
</evidence>
<gene>
    <name evidence="2" type="ORF">FNX44_026110</name>
    <name evidence="1" type="ORF">H3147_20765</name>
</gene>
<dbReference type="RefSeq" id="WP_143651415.1">
    <property type="nucleotide sequence ID" value="NZ_JABJXA010000154.1"/>
</dbReference>
<organism evidence="2 3">
    <name type="scientific">Streptomyces alkaliterrae</name>
    <dbReference type="NCBI Taxonomy" id="2213162"/>
    <lineage>
        <taxon>Bacteria</taxon>
        <taxon>Bacillati</taxon>
        <taxon>Actinomycetota</taxon>
        <taxon>Actinomycetes</taxon>
        <taxon>Kitasatosporales</taxon>
        <taxon>Streptomycetaceae</taxon>
        <taxon>Streptomyces</taxon>
    </lineage>
</organism>
<name>A0A5P0YZQ5_9ACTN</name>
<keyword evidence="3" id="KW-1185">Reference proteome</keyword>
<reference evidence="1" key="3">
    <citation type="journal article" name="Syst. Appl. Microbiol.">
        <title>Streptomyces alkaliterrae sp. nov., isolated from an alkaline soil, and emended descriptions of Streptomyces alkaliphilus, Streptomyces calidiresistens and Streptomyces durbertensis.</title>
        <authorList>
            <person name="Swiecimska M."/>
            <person name="Golinska P."/>
            <person name="Nouioui I."/>
            <person name="Wypij M."/>
            <person name="Rai M."/>
            <person name="Sangal V."/>
            <person name="Goodfellow M."/>
        </authorList>
    </citation>
    <scope>NUCLEOTIDE SEQUENCE</scope>
    <source>
        <strain evidence="1">OF8</strain>
    </source>
</reference>
<evidence type="ECO:0000313" key="2">
    <source>
        <dbReference type="EMBL" id="MQS05247.1"/>
    </source>
</evidence>
<proteinExistence type="predicted"/>
<reference evidence="4" key="2">
    <citation type="submission" date="2020-05" db="EMBL/GenBank/DDBJ databases">
        <title>Classification of alakaliphilic streptomycetes isolated from an alkaline soil next to Lonar Crater, India and a proposal for the recognition of Streptomyces alkaliterrae sp. nov.</title>
        <authorList>
            <person name="Golinska P."/>
        </authorList>
    </citation>
    <scope>NUCLEOTIDE SEQUENCE [LARGE SCALE GENOMIC DNA]</scope>
    <source>
        <strain evidence="4">OF8</strain>
    </source>
</reference>
<dbReference type="OrthoDB" id="3692598at2"/>
<dbReference type="InterPro" id="IPR038332">
    <property type="entry name" value="PPE_sf"/>
</dbReference>
<reference evidence="2 3" key="1">
    <citation type="submission" date="2019-10" db="EMBL/GenBank/DDBJ databases">
        <title>Streptomyces sp. nov., a novel actinobacterium isolated from alkaline environment.</title>
        <authorList>
            <person name="Golinska P."/>
        </authorList>
    </citation>
    <scope>NUCLEOTIDE SEQUENCE [LARGE SCALE GENOMIC DNA]</scope>
    <source>
        <strain evidence="2 3">OF1</strain>
    </source>
</reference>
<accession>A0A5P0YZQ5</accession>
<evidence type="ECO:0008006" key="5">
    <source>
        <dbReference type="Google" id="ProtNLM"/>
    </source>
</evidence>
<dbReference type="Gene3D" id="1.20.1260.20">
    <property type="entry name" value="PPE superfamily"/>
    <property type="match status" value="1"/>
</dbReference>
<dbReference type="Proteomes" id="UP000320857">
    <property type="component" value="Unassembled WGS sequence"/>
</dbReference>
<sequence length="389" mass="42698">MSFKVYPPDIRDYGVMVERAAGHTQQAKAFLDKLPELRTSAAMSKLWGAVTELHEEQREKAGTALKAYRRALAASAAELERSSKYYAETDDKEAAALDSTYPASKRSAPPQPGVTEAAASNKLILDAEDPLAAFDRRGDYTFRERLDLQHRQDAMTDALNESGLAALRESVGNVLDFFSPTMWVNEIIYIFTNRNLLDEMAHWVTGDWESFEECAKGWESLATFCSNVSTNLSTGNNALSVSWNGNAADSAWHYFDSLTSKLKEAEEAFSTLYSHYNKIAEQIAGFVNHLKAVVSLIVDLALIIALEMILASKAAASVVGAPAAAALMAAIAYKVVRIISLHQSAETALLGLFVTLNAIRQTGTEHLEQQIRAIRDFPVPGKSYDHKAV</sequence>
<dbReference type="EMBL" id="JABJXA010000154">
    <property type="protein sequence ID" value="MBB1261235.1"/>
    <property type="molecule type" value="Genomic_DNA"/>
</dbReference>
<dbReference type="EMBL" id="VJYK02000490">
    <property type="protein sequence ID" value="MQS05247.1"/>
    <property type="molecule type" value="Genomic_DNA"/>
</dbReference>
<evidence type="ECO:0000313" key="4">
    <source>
        <dbReference type="Proteomes" id="UP000517765"/>
    </source>
</evidence>
<dbReference type="AlphaFoldDB" id="A0A5P0YZQ5"/>